<dbReference type="Proteomes" id="UP000603545">
    <property type="component" value="Unassembled WGS sequence"/>
</dbReference>
<gene>
    <name evidence="5" type="primary">nagZ</name>
    <name evidence="5" type="ORF">H8E80_09860</name>
</gene>
<dbReference type="InterPro" id="IPR036962">
    <property type="entry name" value="Glyco_hydro_3_N_sf"/>
</dbReference>
<comment type="similarity">
    <text evidence="1">Belongs to the glycosyl hydrolase 3 family.</text>
</comment>
<keyword evidence="3 5" id="KW-0326">Glycosidase</keyword>
<evidence type="ECO:0000313" key="5">
    <source>
        <dbReference type="EMBL" id="MBC8200327.1"/>
    </source>
</evidence>
<dbReference type="InterPro" id="IPR017853">
    <property type="entry name" value="GH"/>
</dbReference>
<dbReference type="PANTHER" id="PTHR30480">
    <property type="entry name" value="BETA-HEXOSAMINIDASE-RELATED"/>
    <property type="match status" value="1"/>
</dbReference>
<dbReference type="EMBL" id="JACNLL010000095">
    <property type="protein sequence ID" value="MBC8200327.1"/>
    <property type="molecule type" value="Genomic_DNA"/>
</dbReference>
<feature type="domain" description="Glycoside hydrolase family 3 N-terminal" evidence="4">
    <location>
        <begin position="24"/>
        <end position="309"/>
    </location>
</feature>
<dbReference type="GO" id="GO:0009254">
    <property type="term" value="P:peptidoglycan turnover"/>
    <property type="evidence" value="ECO:0007669"/>
    <property type="project" value="TreeGrafter"/>
</dbReference>
<proteinExistence type="inferred from homology"/>
<protein>
    <submittedName>
        <fullName evidence="5">Beta-N-acetylhexosaminidase</fullName>
        <ecNumber evidence="5">3.2.1.52</ecNumber>
    </submittedName>
</protein>
<dbReference type="Pfam" id="PF00933">
    <property type="entry name" value="Glyco_hydro_3"/>
    <property type="match status" value="1"/>
</dbReference>
<evidence type="ECO:0000259" key="4">
    <source>
        <dbReference type="Pfam" id="PF00933"/>
    </source>
</evidence>
<dbReference type="Gene3D" id="3.20.20.300">
    <property type="entry name" value="Glycoside hydrolase, family 3, N-terminal domain"/>
    <property type="match status" value="1"/>
</dbReference>
<dbReference type="InterPro" id="IPR050226">
    <property type="entry name" value="NagZ_Beta-hexosaminidase"/>
</dbReference>
<evidence type="ECO:0000256" key="3">
    <source>
        <dbReference type="ARBA" id="ARBA00023295"/>
    </source>
</evidence>
<dbReference type="SUPFAM" id="SSF51445">
    <property type="entry name" value="(Trans)glycosidases"/>
    <property type="match status" value="1"/>
</dbReference>
<evidence type="ECO:0000256" key="1">
    <source>
        <dbReference type="ARBA" id="ARBA00005336"/>
    </source>
</evidence>
<dbReference type="NCBIfam" id="NF003740">
    <property type="entry name" value="PRK05337.1"/>
    <property type="match status" value="1"/>
</dbReference>
<name>A0A8J6N968_9BACT</name>
<evidence type="ECO:0000313" key="6">
    <source>
        <dbReference type="Proteomes" id="UP000603545"/>
    </source>
</evidence>
<keyword evidence="2 5" id="KW-0378">Hydrolase</keyword>
<reference evidence="5 6" key="1">
    <citation type="submission" date="2020-08" db="EMBL/GenBank/DDBJ databases">
        <title>Bridging the membrane lipid divide: bacteria of the FCB group superphylum have the potential to synthesize archaeal ether lipids.</title>
        <authorList>
            <person name="Villanueva L."/>
            <person name="Von Meijenfeldt F.A.B."/>
            <person name="Westbye A.B."/>
            <person name="Yadav S."/>
            <person name="Hopmans E.C."/>
            <person name="Dutilh B.E."/>
            <person name="Sinninghe Damste J.S."/>
        </authorList>
    </citation>
    <scope>NUCLEOTIDE SEQUENCE [LARGE SCALE GENOMIC DNA]</scope>
    <source>
        <strain evidence="5">NIOZ-UU82</strain>
    </source>
</reference>
<dbReference type="InterPro" id="IPR019800">
    <property type="entry name" value="Glyco_hydro_3_AS"/>
</dbReference>
<dbReference type="InterPro" id="IPR001764">
    <property type="entry name" value="Glyco_hydro_3_N"/>
</dbReference>
<sequence length="338" mass="37201">MEIKDLSNEQLAGQRLMVGFDGTGLNDDLKLLIDTIKVGGIILFARNLSSPEQIKDLCLSAQEYALKCGQPALFISVDQEGGQVARLKPPFTQFPGNPKMKGEEDAINFARVTAKEVKEVGINMNMAPVLDVAQKGINSVMAGRAFGSDPAWISKLGIKVIENLQQNKIMAVAKHFPGIGRTTLDSHLDMPTLKTDLTSMESVDLLPFKAAIKHDVAGIMLSHILYKQIDPDWPASLSGRIAVDILRKQMGFNGIVITDDLDMGAIKERFDIKTIIRRILAADIDIALICHKGPNIELAFNEILNELKASNQVTEKGKKPVRNILNLKRKYLTQVSHP</sequence>
<dbReference type="PANTHER" id="PTHR30480:SF16">
    <property type="entry name" value="GLYCOSIDE HYDROLASE FAMILY 3 DOMAIN PROTEIN"/>
    <property type="match status" value="1"/>
</dbReference>
<dbReference type="PROSITE" id="PS00775">
    <property type="entry name" value="GLYCOSYL_HYDROL_F3"/>
    <property type="match status" value="1"/>
</dbReference>
<evidence type="ECO:0000256" key="2">
    <source>
        <dbReference type="ARBA" id="ARBA00022801"/>
    </source>
</evidence>
<dbReference type="GO" id="GO:0004563">
    <property type="term" value="F:beta-N-acetylhexosaminidase activity"/>
    <property type="evidence" value="ECO:0007669"/>
    <property type="project" value="UniProtKB-EC"/>
</dbReference>
<dbReference type="GO" id="GO:0005975">
    <property type="term" value="P:carbohydrate metabolic process"/>
    <property type="evidence" value="ECO:0007669"/>
    <property type="project" value="InterPro"/>
</dbReference>
<accession>A0A8J6N968</accession>
<comment type="caution">
    <text evidence="5">The sequence shown here is derived from an EMBL/GenBank/DDBJ whole genome shotgun (WGS) entry which is preliminary data.</text>
</comment>
<organism evidence="5 6">
    <name type="scientific">Candidatus Desulfaltia bathyphila</name>
    <dbReference type="NCBI Taxonomy" id="2841697"/>
    <lineage>
        <taxon>Bacteria</taxon>
        <taxon>Pseudomonadati</taxon>
        <taxon>Thermodesulfobacteriota</taxon>
        <taxon>Desulfobacteria</taxon>
        <taxon>Desulfobacterales</taxon>
        <taxon>Desulfobacterales incertae sedis</taxon>
        <taxon>Candidatus Desulfaltia</taxon>
    </lineage>
</organism>
<dbReference type="AlphaFoldDB" id="A0A8J6N968"/>
<dbReference type="EC" id="3.2.1.52" evidence="5"/>